<dbReference type="PANTHER" id="PTHR35339:SF4">
    <property type="entry name" value="LINALOOL DEHYDRATASE_ISOMERASE DOMAIN-CONTAINING PROTEIN"/>
    <property type="match status" value="1"/>
</dbReference>
<sequence length="641" mass="70633">MTNNKRTPLVGNPGTGDSGTGNLAIQSNPLKTRDDLLAALDQLTEPLRPLYSRGCARLEIGITGASYPSATAGMEGFSRVLWGLIPLLAGGGNNELWPTVLDGIRHGTDPSHEDYWGDVRDFDQRLVEMAAFGFALAAIPEHIWSLLAPQEQEHLYNWLNQINSRPCYDCNWLFFNVLVNVGFRTVGRPYDAVQLERNLARMDAFYLGEGWYSDGVNGHCDYYGPFAIHYYSLLYAKLMEREDPERSRLFKERARLFAAEFIGWFAPDGAALPYGRSLAYRFAQSAFWSALAYAEVEGFSAGVVKGIVLRNLRWWFRQPIFDAGGVLTIGYTYPNLVMAENYNAPGSPYWALKTFLPLALGEEHPFWSEPELPLPELPAVSVQHPPHLVLVREPASGHVAAFNSGHLSTNEHTHTSAKYEKFVYSTGFGFSVPRSEWGLSQGAYDSMLALSEGGDNLYRVRRRNLESEITDNVLRSVWKPWADVEVRTWVIAGLPWHIRIHRLETGRALDAAEGGFALGQEAEPAQQLSGMGAAAATAWGTSGIKGLTGYSNAELIWPNANTNLLRPRTVLPTLTASLEPGIHWLASAVYGDPSANPPVDGGGTPGLVLEQTPEVLLKVKFAGDRITVHTSGGTEISIPVQ</sequence>
<evidence type="ECO:0000313" key="5">
    <source>
        <dbReference type="Proteomes" id="UP000773462"/>
    </source>
</evidence>
<feature type="region of interest" description="Disordered" evidence="1">
    <location>
        <begin position="1"/>
        <end position="23"/>
    </location>
</feature>
<feature type="domain" description="DUF2264" evidence="2">
    <location>
        <begin position="32"/>
        <end position="373"/>
    </location>
</feature>
<protein>
    <recommendedName>
        <fullName evidence="6">DUF2264 domain-containing protein</fullName>
    </recommendedName>
</protein>
<dbReference type="Pfam" id="PF10022">
    <property type="entry name" value="DUF2264"/>
    <property type="match status" value="1"/>
</dbReference>
<evidence type="ECO:0008006" key="6">
    <source>
        <dbReference type="Google" id="ProtNLM"/>
    </source>
</evidence>
<name>A0ABS4NNG5_9BACL</name>
<accession>A0ABS4NNG5</accession>
<gene>
    <name evidence="4" type="ORF">J2Z70_001716</name>
</gene>
<dbReference type="PIRSF" id="PIRSF014753">
    <property type="entry name" value="UCP014753"/>
    <property type="match status" value="1"/>
</dbReference>
<dbReference type="Proteomes" id="UP000773462">
    <property type="component" value="Unassembled WGS sequence"/>
</dbReference>
<dbReference type="InterPro" id="IPR049237">
    <property type="entry name" value="DUF2264_C"/>
</dbReference>
<feature type="domain" description="DUF2264" evidence="3">
    <location>
        <begin position="381"/>
        <end position="595"/>
    </location>
</feature>
<reference evidence="4 5" key="1">
    <citation type="submission" date="2021-03" db="EMBL/GenBank/DDBJ databases">
        <title>Genomic Encyclopedia of Type Strains, Phase IV (KMG-IV): sequencing the most valuable type-strain genomes for metagenomic binning, comparative biology and taxonomic classification.</title>
        <authorList>
            <person name="Goeker M."/>
        </authorList>
    </citation>
    <scope>NUCLEOTIDE SEQUENCE [LARGE SCALE GENOMIC DNA]</scope>
    <source>
        <strain evidence="4 5">DSM 101953</strain>
    </source>
</reference>
<keyword evidence="5" id="KW-1185">Reference proteome</keyword>
<evidence type="ECO:0000259" key="3">
    <source>
        <dbReference type="Pfam" id="PF20938"/>
    </source>
</evidence>
<evidence type="ECO:0000313" key="4">
    <source>
        <dbReference type="EMBL" id="MBP2111575.1"/>
    </source>
</evidence>
<organism evidence="4 5">
    <name type="scientific">Paenibacillus silagei</name>
    <dbReference type="NCBI Taxonomy" id="1670801"/>
    <lineage>
        <taxon>Bacteria</taxon>
        <taxon>Bacillati</taxon>
        <taxon>Bacillota</taxon>
        <taxon>Bacilli</taxon>
        <taxon>Bacillales</taxon>
        <taxon>Paenibacillaceae</taxon>
        <taxon>Paenibacillus</taxon>
    </lineage>
</organism>
<dbReference type="Pfam" id="PF20938">
    <property type="entry name" value="DUF2264_C"/>
    <property type="match status" value="1"/>
</dbReference>
<dbReference type="InterPro" id="IPR016624">
    <property type="entry name" value="UCP014753"/>
</dbReference>
<dbReference type="EMBL" id="JAGGLV010000004">
    <property type="protein sequence ID" value="MBP2111575.1"/>
    <property type="molecule type" value="Genomic_DNA"/>
</dbReference>
<comment type="caution">
    <text evidence="4">The sequence shown here is derived from an EMBL/GenBank/DDBJ whole genome shotgun (WGS) entry which is preliminary data.</text>
</comment>
<dbReference type="RefSeq" id="WP_209871485.1">
    <property type="nucleotide sequence ID" value="NZ_JAGGLV010000004.1"/>
</dbReference>
<dbReference type="PANTHER" id="PTHR35339">
    <property type="entry name" value="LINALOOL DEHYDRATASE_ISOMERASE DOMAIN-CONTAINING PROTEIN"/>
    <property type="match status" value="1"/>
</dbReference>
<evidence type="ECO:0000259" key="2">
    <source>
        <dbReference type="Pfam" id="PF10022"/>
    </source>
</evidence>
<proteinExistence type="predicted"/>
<dbReference type="InterPro" id="IPR049349">
    <property type="entry name" value="DUF2264_N"/>
</dbReference>
<evidence type="ECO:0000256" key="1">
    <source>
        <dbReference type="SAM" id="MobiDB-lite"/>
    </source>
</evidence>